<evidence type="ECO:0000259" key="17">
    <source>
        <dbReference type="PROSITE" id="PS50885"/>
    </source>
</evidence>
<evidence type="ECO:0000313" key="18">
    <source>
        <dbReference type="EMBL" id="PAT35423.1"/>
    </source>
</evidence>
<comment type="catalytic activity">
    <reaction evidence="1">
        <text>ATP + protein L-histidine = ADP + protein N-phospho-L-histidine.</text>
        <dbReference type="EC" id="2.7.13.3"/>
    </reaction>
</comment>
<evidence type="ECO:0000256" key="10">
    <source>
        <dbReference type="ARBA" id="ARBA00022777"/>
    </source>
</evidence>
<evidence type="ECO:0000256" key="11">
    <source>
        <dbReference type="ARBA" id="ARBA00022840"/>
    </source>
</evidence>
<keyword evidence="8 15" id="KW-0812">Transmembrane</keyword>
<dbReference type="CDD" id="cd00082">
    <property type="entry name" value="HisKA"/>
    <property type="match status" value="1"/>
</dbReference>
<keyword evidence="6" id="KW-0597">Phosphoprotein</keyword>
<dbReference type="GO" id="GO:0000155">
    <property type="term" value="F:phosphorelay sensor kinase activity"/>
    <property type="evidence" value="ECO:0007669"/>
    <property type="project" value="InterPro"/>
</dbReference>
<evidence type="ECO:0000256" key="7">
    <source>
        <dbReference type="ARBA" id="ARBA00022679"/>
    </source>
</evidence>
<evidence type="ECO:0000259" key="16">
    <source>
        <dbReference type="PROSITE" id="PS50109"/>
    </source>
</evidence>
<dbReference type="GO" id="GO:0005886">
    <property type="term" value="C:plasma membrane"/>
    <property type="evidence" value="ECO:0007669"/>
    <property type="project" value="UniProtKB-SubCell"/>
</dbReference>
<dbReference type="RefSeq" id="WP_095549515.1">
    <property type="nucleotide sequence ID" value="NZ_NSJF01000002.1"/>
</dbReference>
<dbReference type="InterPro" id="IPR036097">
    <property type="entry name" value="HisK_dim/P_sf"/>
</dbReference>
<comment type="subcellular location">
    <subcellularLocation>
        <location evidence="2">Cell inner membrane</location>
        <topology evidence="2">Multi-pass membrane protein</topology>
    </subcellularLocation>
</comment>
<dbReference type="InterPro" id="IPR003660">
    <property type="entry name" value="HAMP_dom"/>
</dbReference>
<keyword evidence="11" id="KW-0067">ATP-binding</keyword>
<keyword evidence="13" id="KW-0902">Two-component regulatory system</keyword>
<reference evidence="18 19" key="1">
    <citation type="submission" date="2017-08" db="EMBL/GenBank/DDBJ databases">
        <title>WGS of Clinical strains of the CDC Group NO-1 linked to zoonotic infections in humans.</title>
        <authorList>
            <person name="Bernier A.-M."/>
            <person name="Bernard K."/>
        </authorList>
    </citation>
    <scope>NUCLEOTIDE SEQUENCE [LARGE SCALE GENOMIC DNA]</scope>
    <source>
        <strain evidence="18 19">NML03-0146</strain>
    </source>
</reference>
<dbReference type="Gene3D" id="1.10.287.130">
    <property type="match status" value="1"/>
</dbReference>
<dbReference type="PRINTS" id="PR00344">
    <property type="entry name" value="BCTRLSENSOR"/>
</dbReference>
<organism evidence="18 19">
    <name type="scientific">Vandammella animalimorsus</name>
    <dbReference type="NCBI Taxonomy" id="2029117"/>
    <lineage>
        <taxon>Bacteria</taxon>
        <taxon>Pseudomonadati</taxon>
        <taxon>Pseudomonadota</taxon>
        <taxon>Betaproteobacteria</taxon>
        <taxon>Burkholderiales</taxon>
        <taxon>Comamonadaceae</taxon>
        <taxon>Vandammella</taxon>
    </lineage>
</organism>
<keyword evidence="14 15" id="KW-0472">Membrane</keyword>
<dbReference type="SUPFAM" id="SSF47384">
    <property type="entry name" value="Homodimeric domain of signal transducing histidine kinase"/>
    <property type="match status" value="1"/>
</dbReference>
<feature type="domain" description="Histidine kinase" evidence="16">
    <location>
        <begin position="237"/>
        <end position="435"/>
    </location>
</feature>
<accession>A0A2A2ACB2</accession>
<proteinExistence type="predicted"/>
<dbReference type="InterPro" id="IPR036890">
    <property type="entry name" value="HATPase_C_sf"/>
</dbReference>
<dbReference type="GO" id="GO:0005524">
    <property type="term" value="F:ATP binding"/>
    <property type="evidence" value="ECO:0007669"/>
    <property type="project" value="UniProtKB-KW"/>
</dbReference>
<dbReference type="CDD" id="cd00075">
    <property type="entry name" value="HATPase"/>
    <property type="match status" value="1"/>
</dbReference>
<dbReference type="EMBL" id="NSJF01000002">
    <property type="protein sequence ID" value="PAT35423.1"/>
    <property type="molecule type" value="Genomic_DNA"/>
</dbReference>
<evidence type="ECO:0000256" key="4">
    <source>
        <dbReference type="ARBA" id="ARBA00022475"/>
    </source>
</evidence>
<evidence type="ECO:0000256" key="1">
    <source>
        <dbReference type="ARBA" id="ARBA00000085"/>
    </source>
</evidence>
<evidence type="ECO:0000256" key="13">
    <source>
        <dbReference type="ARBA" id="ARBA00023012"/>
    </source>
</evidence>
<evidence type="ECO:0000256" key="3">
    <source>
        <dbReference type="ARBA" id="ARBA00012438"/>
    </source>
</evidence>
<dbReference type="AlphaFoldDB" id="A0A2A2ACB2"/>
<dbReference type="PROSITE" id="PS50885">
    <property type="entry name" value="HAMP"/>
    <property type="match status" value="1"/>
</dbReference>
<dbReference type="Pfam" id="PF00512">
    <property type="entry name" value="HisKA"/>
    <property type="match status" value="1"/>
</dbReference>
<evidence type="ECO:0000256" key="5">
    <source>
        <dbReference type="ARBA" id="ARBA00022519"/>
    </source>
</evidence>
<keyword evidence="4" id="KW-1003">Cell membrane</keyword>
<dbReference type="Pfam" id="PF02518">
    <property type="entry name" value="HATPase_c"/>
    <property type="match status" value="1"/>
</dbReference>
<dbReference type="SMART" id="SM00387">
    <property type="entry name" value="HATPase_c"/>
    <property type="match status" value="1"/>
</dbReference>
<evidence type="ECO:0000256" key="14">
    <source>
        <dbReference type="ARBA" id="ARBA00023136"/>
    </source>
</evidence>
<evidence type="ECO:0000256" key="12">
    <source>
        <dbReference type="ARBA" id="ARBA00022989"/>
    </source>
</evidence>
<keyword evidence="7" id="KW-0808">Transferase</keyword>
<feature type="domain" description="HAMP" evidence="17">
    <location>
        <begin position="177"/>
        <end position="229"/>
    </location>
</feature>
<evidence type="ECO:0000313" key="19">
    <source>
        <dbReference type="Proteomes" id="UP000217999"/>
    </source>
</evidence>
<feature type="transmembrane region" description="Helical" evidence="15">
    <location>
        <begin position="154"/>
        <end position="176"/>
    </location>
</feature>
<evidence type="ECO:0000256" key="15">
    <source>
        <dbReference type="SAM" id="Phobius"/>
    </source>
</evidence>
<evidence type="ECO:0000256" key="9">
    <source>
        <dbReference type="ARBA" id="ARBA00022741"/>
    </source>
</evidence>
<dbReference type="PANTHER" id="PTHR44936">
    <property type="entry name" value="SENSOR PROTEIN CREC"/>
    <property type="match status" value="1"/>
</dbReference>
<dbReference type="SMART" id="SM00304">
    <property type="entry name" value="HAMP"/>
    <property type="match status" value="1"/>
</dbReference>
<comment type="caution">
    <text evidence="18">The sequence shown here is derived from an EMBL/GenBank/DDBJ whole genome shotgun (WGS) entry which is preliminary data.</text>
</comment>
<evidence type="ECO:0000256" key="2">
    <source>
        <dbReference type="ARBA" id="ARBA00004429"/>
    </source>
</evidence>
<dbReference type="Gene3D" id="3.30.565.10">
    <property type="entry name" value="Histidine kinase-like ATPase, C-terminal domain"/>
    <property type="match status" value="1"/>
</dbReference>
<keyword evidence="12 15" id="KW-1133">Transmembrane helix</keyword>
<dbReference type="InterPro" id="IPR005467">
    <property type="entry name" value="His_kinase_dom"/>
</dbReference>
<gene>
    <name evidence="18" type="ORF">CK620_06065</name>
</gene>
<dbReference type="SUPFAM" id="SSF55874">
    <property type="entry name" value="ATPase domain of HSP90 chaperone/DNA topoisomerase II/histidine kinase"/>
    <property type="match status" value="1"/>
</dbReference>
<keyword evidence="5" id="KW-0997">Cell inner membrane</keyword>
<dbReference type="InterPro" id="IPR050980">
    <property type="entry name" value="2C_sensor_his_kinase"/>
</dbReference>
<sequence>MKARRSPTLAGRMVLILLATTIAMQLLSFAVMASGAWRMRDKLYDFLAADTAFIHRFLAQQPPQARRQWLPALGRGELYGIDILPLAGLPAPVALHELARLMNGLQQQLARQGQAPSAHLILRGQAPAIVVPLDAREALLVTLPAQPPLSPPPIYVIALYLLLLSLGVMAVALYAVRQLTRPLQRFTQAAQALASNLDAPPLACCGPAEVQQASAAFNAMQAALQKNLAERTRILASISHDLKTPLTRLRLRLDQLPTAAERQAAGQDIDGMLALIQEGLDYARSEHVQESLVATDLNALVDILIEQAEDLGHAVSLQGRLPAPVRCAPRATRRALQNLLDNALAHGREAGIVLSQDASGSHICIQDRGPGLPPHELARVFEPFYRVEASRNRASGGSGLGLTIARNLLQGQGAQLQLRNRTGGGLQAWVRFAAH</sequence>
<dbReference type="CDD" id="cd06225">
    <property type="entry name" value="HAMP"/>
    <property type="match status" value="1"/>
</dbReference>
<dbReference type="PROSITE" id="PS50109">
    <property type="entry name" value="HIS_KIN"/>
    <property type="match status" value="1"/>
</dbReference>
<dbReference type="EC" id="2.7.13.3" evidence="3"/>
<dbReference type="Pfam" id="PF00672">
    <property type="entry name" value="HAMP"/>
    <property type="match status" value="1"/>
</dbReference>
<dbReference type="SMART" id="SM00388">
    <property type="entry name" value="HisKA"/>
    <property type="match status" value="1"/>
</dbReference>
<evidence type="ECO:0000256" key="8">
    <source>
        <dbReference type="ARBA" id="ARBA00022692"/>
    </source>
</evidence>
<dbReference type="InterPro" id="IPR004358">
    <property type="entry name" value="Sig_transdc_His_kin-like_C"/>
</dbReference>
<protein>
    <recommendedName>
        <fullName evidence="3">histidine kinase</fullName>
        <ecNumber evidence="3">2.7.13.3</ecNumber>
    </recommendedName>
</protein>
<dbReference type="InterPro" id="IPR003594">
    <property type="entry name" value="HATPase_dom"/>
</dbReference>
<name>A0A2A2ACB2_9BURK</name>
<evidence type="ECO:0000256" key="6">
    <source>
        <dbReference type="ARBA" id="ARBA00022553"/>
    </source>
</evidence>
<dbReference type="Proteomes" id="UP000217999">
    <property type="component" value="Unassembled WGS sequence"/>
</dbReference>
<keyword evidence="9" id="KW-0547">Nucleotide-binding</keyword>
<dbReference type="PANTHER" id="PTHR44936:SF5">
    <property type="entry name" value="SENSOR HISTIDINE KINASE ENVZ"/>
    <property type="match status" value="1"/>
</dbReference>
<keyword evidence="10 18" id="KW-0418">Kinase</keyword>
<dbReference type="InterPro" id="IPR003661">
    <property type="entry name" value="HisK_dim/P_dom"/>
</dbReference>